<dbReference type="RefSeq" id="WP_331215354.1">
    <property type="nucleotide sequence ID" value="NZ_JAZGQK010000013.1"/>
</dbReference>
<evidence type="ECO:0000313" key="5">
    <source>
        <dbReference type="Proteomes" id="UP001332243"/>
    </source>
</evidence>
<dbReference type="PROSITE" id="PS52050">
    <property type="entry name" value="WYL"/>
    <property type="match status" value="1"/>
</dbReference>
<comment type="caution">
    <text evidence="4">The sequence shown here is derived from an EMBL/GenBank/DDBJ whole genome shotgun (WGS) entry which is preliminary data.</text>
</comment>
<dbReference type="Pfam" id="PF08279">
    <property type="entry name" value="HTH_11"/>
    <property type="match status" value="1"/>
</dbReference>
<dbReference type="InterPro" id="IPR013196">
    <property type="entry name" value="HTH_11"/>
</dbReference>
<keyword evidence="5" id="KW-1185">Reference proteome</keyword>
<dbReference type="Proteomes" id="UP001332243">
    <property type="component" value="Unassembled WGS sequence"/>
</dbReference>
<sequence length="313" mass="34446">MTPDRFFSLLVALQARPTTTVTALAGEVGVSARTIIRDLHWLQEAGFPLVLRRGRHGGVTLLPGGALDTSRLTPDEREHLALTGLDDTQRRRLGVDDVTGRALRKVAGTSPQGDLLAIGNLVTSDNRPWFGRDPEGVSPAAIIGDLRRGVRLKLEYQRSAETTARWRTVDPYGLLAKAGRWYLVADERGKPHLFALQHVTRWQPLRSPSRLRSGADLATVAADLTSGWETASDGLIRIRLDVGQVERAKRILGSRLTIGQSDGDGTVAATLRIRSLEDVRQLLPFGDAVTVLDPPEARERVKQLAQQICRHYE</sequence>
<accession>A0ABU7RUQ6</accession>
<dbReference type="Pfam" id="PF13280">
    <property type="entry name" value="WYL"/>
    <property type="match status" value="1"/>
</dbReference>
<dbReference type="EMBL" id="JAZGQK010000013">
    <property type="protein sequence ID" value="MEE6260230.1"/>
    <property type="molecule type" value="Genomic_DNA"/>
</dbReference>
<keyword evidence="2" id="KW-0804">Transcription</keyword>
<dbReference type="InterPro" id="IPR057727">
    <property type="entry name" value="WCX_dom"/>
</dbReference>
<evidence type="ECO:0000256" key="1">
    <source>
        <dbReference type="ARBA" id="ARBA00023015"/>
    </source>
</evidence>
<reference evidence="4 5" key="1">
    <citation type="submission" date="2024-01" db="EMBL/GenBank/DDBJ databases">
        <title>Genome insights into Plantactinospora sonchi sp. nov.</title>
        <authorList>
            <person name="Wang L."/>
        </authorList>
    </citation>
    <scope>NUCLEOTIDE SEQUENCE [LARGE SCALE GENOMIC DNA]</scope>
    <source>
        <strain evidence="4 5">NEAU-QY2</strain>
    </source>
</reference>
<evidence type="ECO:0000313" key="4">
    <source>
        <dbReference type="EMBL" id="MEE6260230.1"/>
    </source>
</evidence>
<dbReference type="Pfam" id="PF25583">
    <property type="entry name" value="WCX"/>
    <property type="match status" value="1"/>
</dbReference>
<dbReference type="InterPro" id="IPR036388">
    <property type="entry name" value="WH-like_DNA-bd_sf"/>
</dbReference>
<dbReference type="InterPro" id="IPR001034">
    <property type="entry name" value="DeoR_HTH"/>
</dbReference>
<dbReference type="InterPro" id="IPR026881">
    <property type="entry name" value="WYL_dom"/>
</dbReference>
<dbReference type="InterPro" id="IPR028349">
    <property type="entry name" value="PafC-like"/>
</dbReference>
<dbReference type="Gene3D" id="1.10.10.10">
    <property type="entry name" value="Winged helix-like DNA-binding domain superfamily/Winged helix DNA-binding domain"/>
    <property type="match status" value="1"/>
</dbReference>
<evidence type="ECO:0000256" key="2">
    <source>
        <dbReference type="ARBA" id="ARBA00023163"/>
    </source>
</evidence>
<evidence type="ECO:0000259" key="3">
    <source>
        <dbReference type="PROSITE" id="PS51000"/>
    </source>
</evidence>
<dbReference type="InterPro" id="IPR036390">
    <property type="entry name" value="WH_DNA-bd_sf"/>
</dbReference>
<organism evidence="4 5">
    <name type="scientific">Plantactinospora sonchi</name>
    <dbReference type="NCBI Taxonomy" id="1544735"/>
    <lineage>
        <taxon>Bacteria</taxon>
        <taxon>Bacillati</taxon>
        <taxon>Actinomycetota</taxon>
        <taxon>Actinomycetes</taxon>
        <taxon>Micromonosporales</taxon>
        <taxon>Micromonosporaceae</taxon>
        <taxon>Plantactinospora</taxon>
    </lineage>
</organism>
<dbReference type="PANTHER" id="PTHR34580:SF1">
    <property type="entry name" value="PROTEIN PAFC"/>
    <property type="match status" value="1"/>
</dbReference>
<dbReference type="PANTHER" id="PTHR34580">
    <property type="match status" value="1"/>
</dbReference>
<keyword evidence="1" id="KW-0805">Transcription regulation</keyword>
<name>A0ABU7RUQ6_9ACTN</name>
<dbReference type="PROSITE" id="PS51000">
    <property type="entry name" value="HTH_DEOR_2"/>
    <property type="match status" value="1"/>
</dbReference>
<dbReference type="InterPro" id="IPR051534">
    <property type="entry name" value="CBASS_pafABC_assoc_protein"/>
</dbReference>
<dbReference type="SUPFAM" id="SSF46785">
    <property type="entry name" value="Winged helix' DNA-binding domain"/>
    <property type="match status" value="1"/>
</dbReference>
<dbReference type="PIRSF" id="PIRSF016838">
    <property type="entry name" value="PafC"/>
    <property type="match status" value="1"/>
</dbReference>
<protein>
    <submittedName>
        <fullName evidence="4">WYL domain-containing protein</fullName>
    </submittedName>
</protein>
<feature type="domain" description="HTH deoR-type" evidence="3">
    <location>
        <begin position="2"/>
        <end position="68"/>
    </location>
</feature>
<gene>
    <name evidence="4" type="ORF">V1633_17210</name>
</gene>
<proteinExistence type="predicted"/>